<proteinExistence type="inferred from homology"/>
<dbReference type="SUPFAM" id="SSF51445">
    <property type="entry name" value="(Trans)glycosidases"/>
    <property type="match status" value="1"/>
</dbReference>
<dbReference type="Gene3D" id="3.20.20.80">
    <property type="entry name" value="Glycosidases"/>
    <property type="match status" value="1"/>
</dbReference>
<protein>
    <recommendedName>
        <fullName evidence="4">non-reducing end alpha-L-arabinofuranosidase</fullName>
        <ecNumber evidence="4">3.2.1.55</ecNumber>
    </recommendedName>
</protein>
<gene>
    <name evidence="9" type="ORF">GRI89_02635</name>
</gene>
<dbReference type="GO" id="GO:0046373">
    <property type="term" value="P:L-arabinose metabolic process"/>
    <property type="evidence" value="ECO:0007669"/>
    <property type="project" value="InterPro"/>
</dbReference>
<evidence type="ECO:0000256" key="4">
    <source>
        <dbReference type="ARBA" id="ARBA00012670"/>
    </source>
</evidence>
<evidence type="ECO:0000313" key="9">
    <source>
        <dbReference type="EMBL" id="MXO58443.1"/>
    </source>
</evidence>
<comment type="similarity">
    <text evidence="2">Belongs to the glycosyl hydrolase 51 family.</text>
</comment>
<dbReference type="InterPro" id="IPR013780">
    <property type="entry name" value="Glyco_hydro_b"/>
</dbReference>
<dbReference type="InterPro" id="IPR017853">
    <property type="entry name" value="GH"/>
</dbReference>
<name>A0A6I4SRF7_9SPHN</name>
<dbReference type="Pfam" id="PF02018">
    <property type="entry name" value="CBM_4_9"/>
    <property type="match status" value="1"/>
</dbReference>
<dbReference type="PANTHER" id="PTHR43576">
    <property type="entry name" value="ALPHA-L-ARABINOFURANOSIDASE C-RELATED"/>
    <property type="match status" value="1"/>
</dbReference>
<evidence type="ECO:0000313" key="10">
    <source>
        <dbReference type="Proteomes" id="UP000433652"/>
    </source>
</evidence>
<dbReference type="SMART" id="SM00813">
    <property type="entry name" value="Alpha-L-AF_C"/>
    <property type="match status" value="1"/>
</dbReference>
<dbReference type="InterPro" id="IPR010720">
    <property type="entry name" value="Alpha-L-AF_C"/>
</dbReference>
<dbReference type="Gene3D" id="2.60.120.260">
    <property type="entry name" value="Galactose-binding domain-like"/>
    <property type="match status" value="1"/>
</dbReference>
<evidence type="ECO:0000256" key="6">
    <source>
        <dbReference type="ARBA" id="ARBA00023277"/>
    </source>
</evidence>
<evidence type="ECO:0000256" key="5">
    <source>
        <dbReference type="ARBA" id="ARBA00022801"/>
    </source>
</evidence>
<evidence type="ECO:0000256" key="3">
    <source>
        <dbReference type="ARBA" id="ARBA00011165"/>
    </source>
</evidence>
<keyword evidence="10" id="KW-1185">Reference proteome</keyword>
<dbReference type="InterPro" id="IPR008979">
    <property type="entry name" value="Galactose-bd-like_sf"/>
</dbReference>
<keyword evidence="6" id="KW-0119">Carbohydrate metabolism</keyword>
<dbReference type="InterPro" id="IPR003305">
    <property type="entry name" value="CenC_carb-bd"/>
</dbReference>
<comment type="caution">
    <text evidence="9">The sequence shown here is derived from an EMBL/GenBank/DDBJ whole genome shotgun (WGS) entry which is preliminary data.</text>
</comment>
<evidence type="ECO:0000259" key="8">
    <source>
        <dbReference type="SMART" id="SM00813"/>
    </source>
</evidence>
<dbReference type="PANTHER" id="PTHR43576:SF2">
    <property type="entry name" value="INTRACELLULAR EXO-ALPHA-L-ARABINOFURANOSIDASE 2"/>
    <property type="match status" value="1"/>
</dbReference>
<dbReference type="SUPFAM" id="SSF49785">
    <property type="entry name" value="Galactose-binding domain-like"/>
    <property type="match status" value="1"/>
</dbReference>
<organism evidence="9 10">
    <name type="scientific">Croceibacterium salegens</name>
    <dbReference type="NCBI Taxonomy" id="1737568"/>
    <lineage>
        <taxon>Bacteria</taxon>
        <taxon>Pseudomonadati</taxon>
        <taxon>Pseudomonadota</taxon>
        <taxon>Alphaproteobacteria</taxon>
        <taxon>Sphingomonadales</taxon>
        <taxon>Erythrobacteraceae</taxon>
        <taxon>Croceibacterium</taxon>
    </lineage>
</organism>
<dbReference type="AlphaFoldDB" id="A0A6I4SRF7"/>
<dbReference type="GO" id="GO:0046556">
    <property type="term" value="F:alpha-L-arabinofuranosidase activity"/>
    <property type="evidence" value="ECO:0007669"/>
    <property type="project" value="UniProtKB-EC"/>
</dbReference>
<dbReference type="EC" id="3.2.1.55" evidence="4"/>
<dbReference type="Proteomes" id="UP000433652">
    <property type="component" value="Unassembled WGS sequence"/>
</dbReference>
<dbReference type="SUPFAM" id="SSF51011">
    <property type="entry name" value="Glycosyl hydrolase domain"/>
    <property type="match status" value="1"/>
</dbReference>
<dbReference type="Pfam" id="PF22848">
    <property type="entry name" value="ASD1_dom"/>
    <property type="match status" value="1"/>
</dbReference>
<dbReference type="GO" id="GO:0000272">
    <property type="term" value="P:polysaccharide catabolic process"/>
    <property type="evidence" value="ECO:0007669"/>
    <property type="project" value="TreeGrafter"/>
</dbReference>
<evidence type="ECO:0000256" key="2">
    <source>
        <dbReference type="ARBA" id="ARBA00007186"/>
    </source>
</evidence>
<dbReference type="EMBL" id="WTYM01000025">
    <property type="protein sequence ID" value="MXO58443.1"/>
    <property type="molecule type" value="Genomic_DNA"/>
</dbReference>
<dbReference type="Gene3D" id="2.60.40.1180">
    <property type="entry name" value="Golgi alpha-mannosidase II"/>
    <property type="match status" value="1"/>
</dbReference>
<evidence type="ECO:0000256" key="1">
    <source>
        <dbReference type="ARBA" id="ARBA00001462"/>
    </source>
</evidence>
<comment type="subunit">
    <text evidence="3">Homohexamer; trimer of dimers.</text>
</comment>
<dbReference type="OrthoDB" id="9758333at2"/>
<sequence>MFIEPIGNLVGRTLWAEMLDDRKFYADVLPASVDPDPPARPGAPLGISFRKWRPLGTDGAVTMDEQSSVGGDQSVRIAVGTAPAGIVQGGIGIAKGRRYTGSLWFRGDPGAMVCVALTWGDGPDQRLTISLPAPQPGWQKVPFDFTPPADSDQARFEITGTGSGFFLVDAPTLMPADNIDGWRADTTAIARSLHSGMWRLPGGNFLSNWDWHEALGDRDHRRPMYDHAWSAIHSNDIGMDEWIELAQLVGADPYVTVNAGLGDANSAAELVEYLNGTTDSYWGSKRAANGHSEPYAIKYWNIGNEPYGDWQIGATTREYFMLKHREFADRMKRADPSIVLIGSGAMPDQRDPPGVPKVNPTIEDIKARFGNEMDWTYGLFDQAKGTFSGVTEHWYDRSEQRPDAPPSVELQEWTRSPQMQVRAKAMQWDLYRERFPWIDTDGIFLWIDEYAYIGGPANLKSALAYCMTLQEMLRHTGFLTGAAFTTGASTMEIAPNSSALNSTGLVFKFYQQHFPGGSVPVLVTGNAPVPAPQFPQGAEHPLTVGGSPTYPLDIIAAISADGTTIKLGVVNATFEKQELDLELKNIPVAGTGRMWVLTGPSLEAQNRIGKAPQVVSSTAKTVRGRQIAVPPLSISMLEFPLAK</sequence>
<reference evidence="9 10" key="1">
    <citation type="submission" date="2019-12" db="EMBL/GenBank/DDBJ databases">
        <title>Genomic-based taxomic classification of the family Erythrobacteraceae.</title>
        <authorList>
            <person name="Xu L."/>
        </authorList>
    </citation>
    <scope>NUCLEOTIDE SEQUENCE [LARGE SCALE GENOMIC DNA]</scope>
    <source>
        <strain evidence="9 10">MCCC 1K01500</strain>
    </source>
</reference>
<comment type="catalytic activity">
    <reaction evidence="1">
        <text>Hydrolysis of terminal non-reducing alpha-L-arabinofuranoside residues in alpha-L-arabinosides.</text>
        <dbReference type="EC" id="3.2.1.55"/>
    </reaction>
</comment>
<evidence type="ECO:0000256" key="7">
    <source>
        <dbReference type="ARBA" id="ARBA00023295"/>
    </source>
</evidence>
<keyword evidence="7" id="KW-0326">Glycosidase</keyword>
<feature type="domain" description="Alpha-L-arabinofuranosidase C-terminal" evidence="8">
    <location>
        <begin position="448"/>
        <end position="633"/>
    </location>
</feature>
<accession>A0A6I4SRF7</accession>
<dbReference type="InterPro" id="IPR055235">
    <property type="entry name" value="ASD1_cat"/>
</dbReference>
<keyword evidence="5" id="KW-0378">Hydrolase</keyword>